<evidence type="ECO:0000313" key="3">
    <source>
        <dbReference type="EMBL" id="MBA8680918.1"/>
    </source>
</evidence>
<feature type="transmembrane region" description="Helical" evidence="1">
    <location>
        <begin position="160"/>
        <end position="184"/>
    </location>
</feature>
<dbReference type="AlphaFoldDB" id="A0A7W3IGF6"/>
<keyword evidence="1" id="KW-0812">Transmembrane</keyword>
<gene>
    <name evidence="3" type="ORF">H4O11_03760</name>
</gene>
<feature type="transmembrane region" description="Helical" evidence="1">
    <location>
        <begin position="111"/>
        <end position="128"/>
    </location>
</feature>
<sequence>MTMVDAARAARPVASGRPCMGLPDARIHVLYPLLALLLGSWLLMGNGLDQAIAARLYALQGGAWTLKDHWVTEYLVHRLGHDLSIVAGLLVLALAIASEWIGTLSGWRRPLLRLFASVTLSAVVVSLLKKVTGMDCPWDLVDFGGSRAFHGLLDARPVGVVASGCFPAGHASAGYGWLALYFLALDVRPRLRHAALGMGAGLGLVFGLSQQLRGAHFMSHDLWTAAICWFVALGLYRLWPPRRTQRQRRP</sequence>
<feature type="transmembrane region" description="Helical" evidence="1">
    <location>
        <begin position="27"/>
        <end position="44"/>
    </location>
</feature>
<dbReference type="Proteomes" id="UP000547058">
    <property type="component" value="Unassembled WGS sequence"/>
</dbReference>
<evidence type="ECO:0000313" key="4">
    <source>
        <dbReference type="Proteomes" id="UP000547058"/>
    </source>
</evidence>
<dbReference type="InterPro" id="IPR036938">
    <property type="entry name" value="PAP2/HPO_sf"/>
</dbReference>
<organism evidence="3 4">
    <name type="scientific">Stenotrophomonas tumulicola</name>
    <dbReference type="NCBI Taxonomy" id="1685415"/>
    <lineage>
        <taxon>Bacteria</taxon>
        <taxon>Pseudomonadati</taxon>
        <taxon>Pseudomonadota</taxon>
        <taxon>Gammaproteobacteria</taxon>
        <taxon>Lysobacterales</taxon>
        <taxon>Lysobacteraceae</taxon>
        <taxon>Stenotrophomonas</taxon>
    </lineage>
</organism>
<keyword evidence="4" id="KW-1185">Reference proteome</keyword>
<name>A0A7W3IGF6_9GAMM</name>
<evidence type="ECO:0000259" key="2">
    <source>
        <dbReference type="Pfam" id="PF01569"/>
    </source>
</evidence>
<dbReference type="SUPFAM" id="SSF48317">
    <property type="entry name" value="Acid phosphatase/Vanadium-dependent haloperoxidase"/>
    <property type="match status" value="1"/>
</dbReference>
<dbReference type="InterPro" id="IPR000326">
    <property type="entry name" value="PAP2/HPO"/>
</dbReference>
<dbReference type="EMBL" id="JACGXS010000001">
    <property type="protein sequence ID" value="MBA8680918.1"/>
    <property type="molecule type" value="Genomic_DNA"/>
</dbReference>
<comment type="caution">
    <text evidence="3">The sequence shown here is derived from an EMBL/GenBank/DDBJ whole genome shotgun (WGS) entry which is preliminary data.</text>
</comment>
<feature type="transmembrane region" description="Helical" evidence="1">
    <location>
        <begin position="83"/>
        <end position="104"/>
    </location>
</feature>
<evidence type="ECO:0000256" key="1">
    <source>
        <dbReference type="SAM" id="Phobius"/>
    </source>
</evidence>
<dbReference type="CDD" id="cd03396">
    <property type="entry name" value="PAP2_like_6"/>
    <property type="match status" value="1"/>
</dbReference>
<feature type="domain" description="Phosphatidic acid phosphatase type 2/haloperoxidase" evidence="2">
    <location>
        <begin position="111"/>
        <end position="241"/>
    </location>
</feature>
<dbReference type="Pfam" id="PF01569">
    <property type="entry name" value="PAP2"/>
    <property type="match status" value="1"/>
</dbReference>
<keyword evidence="1" id="KW-1133">Transmembrane helix</keyword>
<feature type="transmembrane region" description="Helical" evidence="1">
    <location>
        <begin position="191"/>
        <end position="210"/>
    </location>
</feature>
<feature type="transmembrane region" description="Helical" evidence="1">
    <location>
        <begin position="222"/>
        <end position="239"/>
    </location>
</feature>
<proteinExistence type="predicted"/>
<keyword evidence="1" id="KW-0472">Membrane</keyword>
<accession>A0A7W3IGF6</accession>
<reference evidence="3 4" key="1">
    <citation type="submission" date="2020-08" db="EMBL/GenBank/DDBJ databases">
        <title>Stenotrophomonas tumulicola JCM 30961.</title>
        <authorList>
            <person name="Deng Y."/>
        </authorList>
    </citation>
    <scope>NUCLEOTIDE SEQUENCE [LARGE SCALE GENOMIC DNA]</scope>
    <source>
        <strain evidence="3 4">JCM 30961</strain>
    </source>
</reference>
<protein>
    <submittedName>
        <fullName evidence="3">Phosphatase PAP2 family protein</fullName>
    </submittedName>
</protein>